<reference evidence="1 2" key="1">
    <citation type="submission" date="2023-10" db="EMBL/GenBank/DDBJ databases">
        <title>Genome-Wide Identification Analysis in wild type Solanum Pinnatisectum Reveals Some Genes Defensing Phytophthora Infestans.</title>
        <authorList>
            <person name="Sun C."/>
        </authorList>
    </citation>
    <scope>NUCLEOTIDE SEQUENCE [LARGE SCALE GENOMIC DNA]</scope>
    <source>
        <strain evidence="1">LQN</strain>
        <tissue evidence="1">Leaf</tissue>
    </source>
</reference>
<dbReference type="EMBL" id="JAWPEI010000011">
    <property type="protein sequence ID" value="KAK4710003.1"/>
    <property type="molecule type" value="Genomic_DNA"/>
</dbReference>
<dbReference type="InterPro" id="IPR021109">
    <property type="entry name" value="Peptidase_aspartic_dom_sf"/>
</dbReference>
<dbReference type="AlphaFoldDB" id="A0AAV9K9I0"/>
<dbReference type="Proteomes" id="UP001311915">
    <property type="component" value="Unassembled WGS sequence"/>
</dbReference>
<dbReference type="PANTHER" id="PTHR33067:SF9">
    <property type="entry name" value="RNA-DIRECTED DNA POLYMERASE"/>
    <property type="match status" value="1"/>
</dbReference>
<evidence type="ECO:0008006" key="3">
    <source>
        <dbReference type="Google" id="ProtNLM"/>
    </source>
</evidence>
<sequence>MLRQLSVNIPLVDALEQMPGYAKFMKDLVTKKRAVSTNFTDNVHHCSAITTRSMVQKKKDPGAFTISCIIESIKFTKALCDLGANINLMPLAIYKQLGLEIPKPISMRLIMAYRSVKRPIGILCDVLVKVDTFIFLVDFVILDCKVDFEVPIIMGTPFLATGRVLVDVESGELKFRLNKEEVKFKICRSMK</sequence>
<protein>
    <recommendedName>
        <fullName evidence="3">Aspartic peptidase DDI1-type domain-containing protein</fullName>
    </recommendedName>
</protein>
<accession>A0AAV9K9I0</accession>
<proteinExistence type="predicted"/>
<dbReference type="CDD" id="cd00303">
    <property type="entry name" value="retropepsin_like"/>
    <property type="match status" value="1"/>
</dbReference>
<comment type="caution">
    <text evidence="1">The sequence shown here is derived from an EMBL/GenBank/DDBJ whole genome shotgun (WGS) entry which is preliminary data.</text>
</comment>
<dbReference type="PANTHER" id="PTHR33067">
    <property type="entry name" value="RNA-DIRECTED DNA POLYMERASE-RELATED"/>
    <property type="match status" value="1"/>
</dbReference>
<evidence type="ECO:0000313" key="1">
    <source>
        <dbReference type="EMBL" id="KAK4710003.1"/>
    </source>
</evidence>
<keyword evidence="2" id="KW-1185">Reference proteome</keyword>
<name>A0AAV9K9I0_9SOLN</name>
<organism evidence="1 2">
    <name type="scientific">Solanum pinnatisectum</name>
    <name type="common">tansyleaf nightshade</name>
    <dbReference type="NCBI Taxonomy" id="50273"/>
    <lineage>
        <taxon>Eukaryota</taxon>
        <taxon>Viridiplantae</taxon>
        <taxon>Streptophyta</taxon>
        <taxon>Embryophyta</taxon>
        <taxon>Tracheophyta</taxon>
        <taxon>Spermatophyta</taxon>
        <taxon>Magnoliopsida</taxon>
        <taxon>eudicotyledons</taxon>
        <taxon>Gunneridae</taxon>
        <taxon>Pentapetalae</taxon>
        <taxon>asterids</taxon>
        <taxon>lamiids</taxon>
        <taxon>Solanales</taxon>
        <taxon>Solanaceae</taxon>
        <taxon>Solanoideae</taxon>
        <taxon>Solaneae</taxon>
        <taxon>Solanum</taxon>
    </lineage>
</organism>
<gene>
    <name evidence="1" type="ORF">R3W88_004516</name>
</gene>
<evidence type="ECO:0000313" key="2">
    <source>
        <dbReference type="Proteomes" id="UP001311915"/>
    </source>
</evidence>
<dbReference type="Gene3D" id="2.40.70.10">
    <property type="entry name" value="Acid Proteases"/>
    <property type="match status" value="1"/>
</dbReference>